<evidence type="ECO:0000313" key="2">
    <source>
        <dbReference type="Proteomes" id="UP000265520"/>
    </source>
</evidence>
<name>A0A392T494_9FABA</name>
<protein>
    <submittedName>
        <fullName evidence="1">Uncharacterized protein</fullName>
    </submittedName>
</protein>
<sequence length="47" mass="5236">MLEAAECDDDKWVANVGVWPGDHALNTPCNNLAYLYMLPSHDGKNDM</sequence>
<dbReference type="Proteomes" id="UP000265520">
    <property type="component" value="Unassembled WGS sequence"/>
</dbReference>
<dbReference type="EMBL" id="LXQA010488667">
    <property type="protein sequence ID" value="MCI54986.1"/>
    <property type="molecule type" value="Genomic_DNA"/>
</dbReference>
<comment type="caution">
    <text evidence="1">The sequence shown here is derived from an EMBL/GenBank/DDBJ whole genome shotgun (WGS) entry which is preliminary data.</text>
</comment>
<dbReference type="AlphaFoldDB" id="A0A392T494"/>
<organism evidence="1 2">
    <name type="scientific">Trifolium medium</name>
    <dbReference type="NCBI Taxonomy" id="97028"/>
    <lineage>
        <taxon>Eukaryota</taxon>
        <taxon>Viridiplantae</taxon>
        <taxon>Streptophyta</taxon>
        <taxon>Embryophyta</taxon>
        <taxon>Tracheophyta</taxon>
        <taxon>Spermatophyta</taxon>
        <taxon>Magnoliopsida</taxon>
        <taxon>eudicotyledons</taxon>
        <taxon>Gunneridae</taxon>
        <taxon>Pentapetalae</taxon>
        <taxon>rosids</taxon>
        <taxon>fabids</taxon>
        <taxon>Fabales</taxon>
        <taxon>Fabaceae</taxon>
        <taxon>Papilionoideae</taxon>
        <taxon>50 kb inversion clade</taxon>
        <taxon>NPAAA clade</taxon>
        <taxon>Hologalegina</taxon>
        <taxon>IRL clade</taxon>
        <taxon>Trifolieae</taxon>
        <taxon>Trifolium</taxon>
    </lineage>
</organism>
<feature type="non-terminal residue" evidence="1">
    <location>
        <position position="47"/>
    </location>
</feature>
<keyword evidence="2" id="KW-1185">Reference proteome</keyword>
<accession>A0A392T494</accession>
<reference evidence="1 2" key="1">
    <citation type="journal article" date="2018" name="Front. Plant Sci.">
        <title>Red Clover (Trifolium pratense) and Zigzag Clover (T. medium) - A Picture of Genomic Similarities and Differences.</title>
        <authorList>
            <person name="Dluhosova J."/>
            <person name="Istvanek J."/>
            <person name="Nedelnik J."/>
            <person name="Repkova J."/>
        </authorList>
    </citation>
    <scope>NUCLEOTIDE SEQUENCE [LARGE SCALE GENOMIC DNA]</scope>
    <source>
        <strain evidence="2">cv. 10/8</strain>
        <tissue evidence="1">Leaf</tissue>
    </source>
</reference>
<proteinExistence type="predicted"/>
<evidence type="ECO:0000313" key="1">
    <source>
        <dbReference type="EMBL" id="MCI54986.1"/>
    </source>
</evidence>